<evidence type="ECO:0000256" key="6">
    <source>
        <dbReference type="ARBA" id="ARBA00022989"/>
    </source>
</evidence>
<evidence type="ECO:0000256" key="1">
    <source>
        <dbReference type="ARBA" id="ARBA00004429"/>
    </source>
</evidence>
<keyword evidence="5 8" id="KW-0812">Transmembrane</keyword>
<dbReference type="InterPro" id="IPR000515">
    <property type="entry name" value="MetI-like"/>
</dbReference>
<evidence type="ECO:0000256" key="2">
    <source>
        <dbReference type="ARBA" id="ARBA00022448"/>
    </source>
</evidence>
<feature type="transmembrane region" description="Helical" evidence="8">
    <location>
        <begin position="168"/>
        <end position="190"/>
    </location>
</feature>
<dbReference type="PROSITE" id="PS50928">
    <property type="entry name" value="ABC_TM1"/>
    <property type="match status" value="2"/>
</dbReference>
<evidence type="ECO:0000259" key="9">
    <source>
        <dbReference type="PROSITE" id="PS50928"/>
    </source>
</evidence>
<feature type="transmembrane region" description="Helical" evidence="8">
    <location>
        <begin position="391"/>
        <end position="412"/>
    </location>
</feature>
<dbReference type="Pfam" id="PF00528">
    <property type="entry name" value="BPD_transp_1"/>
    <property type="match status" value="2"/>
</dbReference>
<reference evidence="10" key="1">
    <citation type="submission" date="2020-05" db="EMBL/GenBank/DDBJ databases">
        <authorList>
            <person name="Chiriac C."/>
            <person name="Salcher M."/>
            <person name="Ghai R."/>
            <person name="Kavagutti S V."/>
        </authorList>
    </citation>
    <scope>NUCLEOTIDE SEQUENCE</scope>
</reference>
<evidence type="ECO:0000256" key="4">
    <source>
        <dbReference type="ARBA" id="ARBA00022519"/>
    </source>
</evidence>
<evidence type="ECO:0000256" key="5">
    <source>
        <dbReference type="ARBA" id="ARBA00022692"/>
    </source>
</evidence>
<feature type="transmembrane region" description="Helical" evidence="8">
    <location>
        <begin position="260"/>
        <end position="283"/>
    </location>
</feature>
<feature type="transmembrane region" description="Helical" evidence="8">
    <location>
        <begin position="215"/>
        <end position="233"/>
    </location>
</feature>
<dbReference type="InterPro" id="IPR035906">
    <property type="entry name" value="MetI-like_sf"/>
</dbReference>
<keyword evidence="6 8" id="KW-1133">Transmembrane helix</keyword>
<proteinExistence type="predicted"/>
<evidence type="ECO:0000256" key="3">
    <source>
        <dbReference type="ARBA" id="ARBA00022475"/>
    </source>
</evidence>
<dbReference type="EMBL" id="CAEZVD010000038">
    <property type="protein sequence ID" value="CAB4620257.1"/>
    <property type="molecule type" value="Genomic_DNA"/>
</dbReference>
<protein>
    <submittedName>
        <fullName evidence="10">Unannotated protein</fullName>
    </submittedName>
</protein>
<dbReference type="PANTHER" id="PTHR43357:SF4">
    <property type="entry name" value="INNER MEMBRANE ABC TRANSPORTER PERMEASE PROTEIN YDCV"/>
    <property type="match status" value="1"/>
</dbReference>
<organism evidence="10">
    <name type="scientific">freshwater metagenome</name>
    <dbReference type="NCBI Taxonomy" id="449393"/>
    <lineage>
        <taxon>unclassified sequences</taxon>
        <taxon>metagenomes</taxon>
        <taxon>ecological metagenomes</taxon>
    </lineage>
</organism>
<feature type="transmembrane region" description="Helical" evidence="8">
    <location>
        <begin position="448"/>
        <end position="473"/>
    </location>
</feature>
<feature type="transmembrane region" description="Helical" evidence="8">
    <location>
        <begin position="324"/>
        <end position="342"/>
    </location>
</feature>
<feature type="transmembrane region" description="Helical" evidence="8">
    <location>
        <begin position="493"/>
        <end position="515"/>
    </location>
</feature>
<name>A0A6J6I7C2_9ZZZZ</name>
<feature type="domain" description="ABC transmembrane type-1" evidence="9">
    <location>
        <begin position="48"/>
        <end position="233"/>
    </location>
</feature>
<dbReference type="Gene3D" id="1.10.3720.10">
    <property type="entry name" value="MetI-like"/>
    <property type="match status" value="2"/>
</dbReference>
<feature type="transmembrane region" description="Helical" evidence="8">
    <location>
        <begin position="86"/>
        <end position="106"/>
    </location>
</feature>
<dbReference type="GO" id="GO:0055085">
    <property type="term" value="P:transmembrane transport"/>
    <property type="evidence" value="ECO:0007669"/>
    <property type="project" value="InterPro"/>
</dbReference>
<sequence>MLKRVGLWSAPVVFILVMFYLPLTKIISLGTSGSWLDVYFQDQTLAAIWFTIWQSAVSTVICLVIAVPGAYILYRKKFAGQKFIRALITVPLVMPSLVVAITFSQFAFVPPIALIITAHVFVNFALMVRTIGGVWLNLDNDTEEAAELAGAGRLRTLISITLPQLKPAIIAASALTFLFCSSSYGIILILGDGLVHSIETEVATSALQFLDLQKASALALLQTLLTVVAFGVAESISKNPIGLEQVDETAQKPQLDRRDWFAAVLTGLIVAGLIALPLITVLIKAFTVGDGFGLDNFINLAGRGERDLLNISVGQATLNTLRNVSISATISVSLGTLVAYLLSRDRRSKRSRAFNRVLDVLFLLPVGISSVVLGFGYLITFGSGWLPIRASWLVVPLVQALMAMPLVIRLIYPALVSIGSDHREAAALAGANASQTWWQIETGIIRNVLFTAIGFACVASIGEFGAASLLAYGDQATLPTVLYALISRPGDTNFGMAMAVCAILILITFVLVMLVSSQKPRRSRLGASR</sequence>
<feature type="transmembrane region" description="Helical" evidence="8">
    <location>
        <begin position="354"/>
        <end position="379"/>
    </location>
</feature>
<keyword evidence="3" id="KW-1003">Cell membrane</keyword>
<dbReference type="CDD" id="cd06261">
    <property type="entry name" value="TM_PBP2"/>
    <property type="match status" value="2"/>
</dbReference>
<feature type="domain" description="ABC transmembrane type-1" evidence="9">
    <location>
        <begin position="317"/>
        <end position="515"/>
    </location>
</feature>
<feature type="transmembrane region" description="Helical" evidence="8">
    <location>
        <begin position="112"/>
        <end position="128"/>
    </location>
</feature>
<evidence type="ECO:0000256" key="8">
    <source>
        <dbReference type="SAM" id="Phobius"/>
    </source>
</evidence>
<keyword evidence="2" id="KW-0813">Transport</keyword>
<dbReference type="PANTHER" id="PTHR43357">
    <property type="entry name" value="INNER MEMBRANE ABC TRANSPORTER PERMEASE PROTEIN YDCV"/>
    <property type="match status" value="1"/>
</dbReference>
<feature type="transmembrane region" description="Helical" evidence="8">
    <location>
        <begin position="47"/>
        <end position="74"/>
    </location>
</feature>
<evidence type="ECO:0000313" key="10">
    <source>
        <dbReference type="EMBL" id="CAB4620257.1"/>
    </source>
</evidence>
<keyword evidence="7 8" id="KW-0472">Membrane</keyword>
<gene>
    <name evidence="10" type="ORF">UFOPK1909_00509</name>
</gene>
<dbReference type="GO" id="GO:0005886">
    <property type="term" value="C:plasma membrane"/>
    <property type="evidence" value="ECO:0007669"/>
    <property type="project" value="UniProtKB-SubCell"/>
</dbReference>
<dbReference type="SUPFAM" id="SSF161098">
    <property type="entry name" value="MetI-like"/>
    <property type="match status" value="2"/>
</dbReference>
<keyword evidence="4" id="KW-0997">Cell inner membrane</keyword>
<dbReference type="AlphaFoldDB" id="A0A6J6I7C2"/>
<accession>A0A6J6I7C2</accession>
<feature type="transmembrane region" description="Helical" evidence="8">
    <location>
        <begin position="7"/>
        <end position="27"/>
    </location>
</feature>
<comment type="subcellular location">
    <subcellularLocation>
        <location evidence="1">Cell inner membrane</location>
        <topology evidence="1">Multi-pass membrane protein</topology>
    </subcellularLocation>
</comment>
<evidence type="ECO:0000256" key="7">
    <source>
        <dbReference type="ARBA" id="ARBA00023136"/>
    </source>
</evidence>